<protein>
    <submittedName>
        <fullName evidence="1">Putative ovule protein</fullName>
    </submittedName>
</protein>
<dbReference type="AlphaFoldDB" id="A0A0V0GHB5"/>
<sequence>TYTKAHKRVSNLQMLKLNHSLSNQEVDQVFQNNFQVPIIKTEYHSLHLFSRTTHGKTAKRKNEKLFDLTT</sequence>
<accession>A0A0V0GHB5</accession>
<dbReference type="EMBL" id="GEDG01040566">
    <property type="protein sequence ID" value="JAP06683.1"/>
    <property type="molecule type" value="Transcribed_RNA"/>
</dbReference>
<proteinExistence type="predicted"/>
<evidence type="ECO:0000313" key="1">
    <source>
        <dbReference type="EMBL" id="JAP06683.1"/>
    </source>
</evidence>
<feature type="non-terminal residue" evidence="1">
    <location>
        <position position="1"/>
    </location>
</feature>
<name>A0A0V0GHB5_SOLCH</name>
<reference evidence="1" key="1">
    <citation type="submission" date="2015-12" db="EMBL/GenBank/DDBJ databases">
        <title>Gene expression during late stages of embryo sac development: a critical building block for successful pollen-pistil interactions.</title>
        <authorList>
            <person name="Liu Y."/>
            <person name="Joly V."/>
            <person name="Sabar M."/>
            <person name="Matton D.P."/>
        </authorList>
    </citation>
    <scope>NUCLEOTIDE SEQUENCE</scope>
</reference>
<organism evidence="1">
    <name type="scientific">Solanum chacoense</name>
    <name type="common">Chaco potato</name>
    <dbReference type="NCBI Taxonomy" id="4108"/>
    <lineage>
        <taxon>Eukaryota</taxon>
        <taxon>Viridiplantae</taxon>
        <taxon>Streptophyta</taxon>
        <taxon>Embryophyta</taxon>
        <taxon>Tracheophyta</taxon>
        <taxon>Spermatophyta</taxon>
        <taxon>Magnoliopsida</taxon>
        <taxon>eudicotyledons</taxon>
        <taxon>Gunneridae</taxon>
        <taxon>Pentapetalae</taxon>
        <taxon>asterids</taxon>
        <taxon>lamiids</taxon>
        <taxon>Solanales</taxon>
        <taxon>Solanaceae</taxon>
        <taxon>Solanoideae</taxon>
        <taxon>Solaneae</taxon>
        <taxon>Solanum</taxon>
    </lineage>
</organism>